<reference evidence="1 2" key="1">
    <citation type="submission" date="2020-05" db="EMBL/GenBank/DDBJ databases">
        <authorList>
            <person name="Mo P."/>
        </authorList>
    </citation>
    <scope>NUCLEOTIDE SEQUENCE [LARGE SCALE GENOMIC DNA]</scope>
    <source>
        <strain evidence="1 2">Gen01</strain>
    </source>
</reference>
<organism evidence="1 2">
    <name type="scientific">Pseudonocardia broussonetiae</name>
    <dbReference type="NCBI Taxonomy" id="2736640"/>
    <lineage>
        <taxon>Bacteria</taxon>
        <taxon>Bacillati</taxon>
        <taxon>Actinomycetota</taxon>
        <taxon>Actinomycetes</taxon>
        <taxon>Pseudonocardiales</taxon>
        <taxon>Pseudonocardiaceae</taxon>
        <taxon>Pseudonocardia</taxon>
    </lineage>
</organism>
<dbReference type="RefSeq" id="WP_172162863.1">
    <property type="nucleotide sequence ID" value="NZ_CP053564.1"/>
</dbReference>
<gene>
    <name evidence="1" type="ORF">HOP40_25545</name>
</gene>
<protein>
    <submittedName>
        <fullName evidence="1">Winged helix DNA-binding domain-containing protein</fullName>
    </submittedName>
</protein>
<accession>A0A6M6JQP4</accession>
<sequence>MTPVLGPRALNRATLARQLLLERADLDPVDAVAHLAGLQAQTPQTWYVGLWSRLAGFDPAAVGTALQDRRLVRVPLMRSTIHLVTAADALAWRPLVDVVIERSTTGVFGRRLAGVDRAALVDRARELTTGRPMAAAELGRALAGRFPGHDPDALAQGARMWLPMVQVPPRGVWGRSGRPLQTPLEHWLGRAQAPVPVADLVLRYLAAFGPATVRDVQTWCGLTRLAEVVDDLPLATFRTEDGRALVDLPDAPRPDPDVPAPVRFLYDFDNLLLSHADRSRIVGTVDYRTLGFGGDSGEQPSSVLVDGVVAATWRAVRVRGAATLTVRPFRVLTPGERDAVTAEGAALLAFLHPRAAPEVVVG</sequence>
<dbReference type="AlphaFoldDB" id="A0A6M6JQP4"/>
<keyword evidence="1" id="KW-0238">DNA-binding</keyword>
<dbReference type="KEGG" id="pbro:HOP40_25545"/>
<dbReference type="EMBL" id="CP053564">
    <property type="protein sequence ID" value="QJY48729.1"/>
    <property type="molecule type" value="Genomic_DNA"/>
</dbReference>
<keyword evidence="2" id="KW-1185">Reference proteome</keyword>
<name>A0A6M6JQP4_9PSEU</name>
<dbReference type="InterPro" id="IPR009351">
    <property type="entry name" value="AlkZ-like"/>
</dbReference>
<dbReference type="PANTHER" id="PTHR38479">
    <property type="entry name" value="LMO0824 PROTEIN"/>
    <property type="match status" value="1"/>
</dbReference>
<dbReference type="GO" id="GO:0003677">
    <property type="term" value="F:DNA binding"/>
    <property type="evidence" value="ECO:0007669"/>
    <property type="project" value="UniProtKB-KW"/>
</dbReference>
<evidence type="ECO:0000313" key="2">
    <source>
        <dbReference type="Proteomes" id="UP000505377"/>
    </source>
</evidence>
<dbReference type="Proteomes" id="UP000505377">
    <property type="component" value="Chromosome"/>
</dbReference>
<dbReference type="Pfam" id="PF06224">
    <property type="entry name" value="AlkZ-like"/>
    <property type="match status" value="1"/>
</dbReference>
<evidence type="ECO:0000313" key="1">
    <source>
        <dbReference type="EMBL" id="QJY48729.1"/>
    </source>
</evidence>
<dbReference type="PANTHER" id="PTHR38479:SF2">
    <property type="entry name" value="WINGED HELIX DNA-BINDING DOMAIN-CONTAINING PROTEIN"/>
    <property type="match status" value="1"/>
</dbReference>
<proteinExistence type="predicted"/>